<proteinExistence type="predicted"/>
<sequence length="175" mass="20438">MQYEITSECKQGVVHGAVKWFTKVKAGEMVHEVCVNSRRIYQYEITSPVKPRRSGERRERVRRRSGEIRAVKAYRVFNKRTLTVVESIHVAFDETPPEEVGKGTFCFDVTGIDTKEIVKDGVQQEAPSKNEAARTRNLREIYKRRKNKKPHHRLRMIGSPREIIPWKTFLVILET</sequence>
<dbReference type="HOGENOM" id="CLU_1536418_0_0_1"/>
<gene>
    <name evidence="1" type="ORF">MTR_0558s0010</name>
</gene>
<feature type="non-terminal residue" evidence="1">
    <location>
        <position position="1"/>
    </location>
</feature>
<dbReference type="EnsemblPlants" id="KEH15778">
    <property type="protein sequence ID" value="KEH15778"/>
    <property type="gene ID" value="MTR_0558s0010"/>
</dbReference>
<reference evidence="1 3" key="2">
    <citation type="journal article" date="2014" name="BMC Genomics">
        <title>An improved genome release (version Mt4.0) for the model legume Medicago truncatula.</title>
        <authorList>
            <person name="Tang H."/>
            <person name="Krishnakumar V."/>
            <person name="Bidwell S."/>
            <person name="Rosen B."/>
            <person name="Chan A."/>
            <person name="Zhou S."/>
            <person name="Gentzbittel L."/>
            <person name="Childs K.L."/>
            <person name="Yandell M."/>
            <person name="Gundlach H."/>
            <person name="Mayer K.F."/>
            <person name="Schwartz D.C."/>
            <person name="Town C.D."/>
        </authorList>
    </citation>
    <scope>GENOME REANNOTATION</scope>
    <source>
        <strain evidence="1">A17</strain>
        <strain evidence="2 3">cv. Jemalong A17</strain>
    </source>
</reference>
<organism evidence="1 3">
    <name type="scientific">Medicago truncatula</name>
    <name type="common">Barrel medic</name>
    <name type="synonym">Medicago tribuloides</name>
    <dbReference type="NCBI Taxonomy" id="3880"/>
    <lineage>
        <taxon>Eukaryota</taxon>
        <taxon>Viridiplantae</taxon>
        <taxon>Streptophyta</taxon>
        <taxon>Embryophyta</taxon>
        <taxon>Tracheophyta</taxon>
        <taxon>Spermatophyta</taxon>
        <taxon>Magnoliopsida</taxon>
        <taxon>eudicotyledons</taxon>
        <taxon>Gunneridae</taxon>
        <taxon>Pentapetalae</taxon>
        <taxon>rosids</taxon>
        <taxon>fabids</taxon>
        <taxon>Fabales</taxon>
        <taxon>Fabaceae</taxon>
        <taxon>Papilionoideae</taxon>
        <taxon>50 kb inversion clade</taxon>
        <taxon>NPAAA clade</taxon>
        <taxon>Hologalegina</taxon>
        <taxon>IRL clade</taxon>
        <taxon>Trifolieae</taxon>
        <taxon>Medicago</taxon>
    </lineage>
</organism>
<keyword evidence="3" id="KW-1185">Reference proteome</keyword>
<accession>A0A072TFL1</accession>
<dbReference type="Proteomes" id="UP000002051">
    <property type="component" value="Unassembled WGS sequence"/>
</dbReference>
<evidence type="ECO:0000313" key="2">
    <source>
        <dbReference type="EnsemblPlants" id="KEH15778"/>
    </source>
</evidence>
<protein>
    <submittedName>
        <fullName evidence="1 2">Uncharacterized protein</fullName>
    </submittedName>
</protein>
<reference evidence="2" key="3">
    <citation type="submission" date="2015-06" db="UniProtKB">
        <authorList>
            <consortium name="EnsemblPlants"/>
        </authorList>
    </citation>
    <scope>IDENTIFICATION</scope>
    <source>
        <strain evidence="2">cv. Jemalong A17</strain>
    </source>
</reference>
<reference evidence="1 3" key="1">
    <citation type="journal article" date="2011" name="Nature">
        <title>The Medicago genome provides insight into the evolution of rhizobial symbioses.</title>
        <authorList>
            <person name="Young N.D."/>
            <person name="Debelle F."/>
            <person name="Oldroyd G.E."/>
            <person name="Geurts R."/>
            <person name="Cannon S.B."/>
            <person name="Udvardi M.K."/>
            <person name="Benedito V.A."/>
            <person name="Mayer K.F."/>
            <person name="Gouzy J."/>
            <person name="Schoof H."/>
            <person name="Van de Peer Y."/>
            <person name="Proost S."/>
            <person name="Cook D.R."/>
            <person name="Meyers B.C."/>
            <person name="Spannagl M."/>
            <person name="Cheung F."/>
            <person name="De Mita S."/>
            <person name="Krishnakumar V."/>
            <person name="Gundlach H."/>
            <person name="Zhou S."/>
            <person name="Mudge J."/>
            <person name="Bharti A.K."/>
            <person name="Murray J.D."/>
            <person name="Naoumkina M.A."/>
            <person name="Rosen B."/>
            <person name="Silverstein K.A."/>
            <person name="Tang H."/>
            <person name="Rombauts S."/>
            <person name="Zhao P.X."/>
            <person name="Zhou P."/>
            <person name="Barbe V."/>
            <person name="Bardou P."/>
            <person name="Bechner M."/>
            <person name="Bellec A."/>
            <person name="Berger A."/>
            <person name="Berges H."/>
            <person name="Bidwell S."/>
            <person name="Bisseling T."/>
            <person name="Choisne N."/>
            <person name="Couloux A."/>
            <person name="Denny R."/>
            <person name="Deshpande S."/>
            <person name="Dai X."/>
            <person name="Doyle J.J."/>
            <person name="Dudez A.M."/>
            <person name="Farmer A.D."/>
            <person name="Fouteau S."/>
            <person name="Franken C."/>
            <person name="Gibelin C."/>
            <person name="Gish J."/>
            <person name="Goldstein S."/>
            <person name="Gonzalez A.J."/>
            <person name="Green P.J."/>
            <person name="Hallab A."/>
            <person name="Hartog M."/>
            <person name="Hua A."/>
            <person name="Humphray S.J."/>
            <person name="Jeong D.H."/>
            <person name="Jing Y."/>
            <person name="Jocker A."/>
            <person name="Kenton S.M."/>
            <person name="Kim D.J."/>
            <person name="Klee K."/>
            <person name="Lai H."/>
            <person name="Lang C."/>
            <person name="Lin S."/>
            <person name="Macmil S.L."/>
            <person name="Magdelenat G."/>
            <person name="Matthews L."/>
            <person name="McCorrison J."/>
            <person name="Monaghan E.L."/>
            <person name="Mun J.H."/>
            <person name="Najar F.Z."/>
            <person name="Nicholson C."/>
            <person name="Noirot C."/>
            <person name="O'Bleness M."/>
            <person name="Paule C.R."/>
            <person name="Poulain J."/>
            <person name="Prion F."/>
            <person name="Qin B."/>
            <person name="Qu C."/>
            <person name="Retzel E.F."/>
            <person name="Riddle C."/>
            <person name="Sallet E."/>
            <person name="Samain S."/>
            <person name="Samson N."/>
            <person name="Sanders I."/>
            <person name="Saurat O."/>
            <person name="Scarpelli C."/>
            <person name="Schiex T."/>
            <person name="Segurens B."/>
            <person name="Severin A.J."/>
            <person name="Sherrier D.J."/>
            <person name="Shi R."/>
            <person name="Sims S."/>
            <person name="Singer S.R."/>
            <person name="Sinharoy S."/>
            <person name="Sterck L."/>
            <person name="Viollet A."/>
            <person name="Wang B.B."/>
            <person name="Wang K."/>
            <person name="Wang M."/>
            <person name="Wang X."/>
            <person name="Warfsmann J."/>
            <person name="Weissenbach J."/>
            <person name="White D.D."/>
            <person name="White J.D."/>
            <person name="Wiley G.B."/>
            <person name="Wincker P."/>
            <person name="Xing Y."/>
            <person name="Yang L."/>
            <person name="Yao Z."/>
            <person name="Ying F."/>
            <person name="Zhai J."/>
            <person name="Zhou L."/>
            <person name="Zuber A."/>
            <person name="Denarie J."/>
            <person name="Dixon R.A."/>
            <person name="May G.D."/>
            <person name="Schwartz D.C."/>
            <person name="Rogers J."/>
            <person name="Quetier F."/>
            <person name="Town C.D."/>
            <person name="Roe B.A."/>
        </authorList>
    </citation>
    <scope>NUCLEOTIDE SEQUENCE [LARGE SCALE GENOMIC DNA]</scope>
    <source>
        <strain evidence="1">A17</strain>
        <strain evidence="2 3">cv. Jemalong A17</strain>
    </source>
</reference>
<name>A0A072TFL1_MEDTR</name>
<evidence type="ECO:0000313" key="3">
    <source>
        <dbReference type="Proteomes" id="UP000002051"/>
    </source>
</evidence>
<dbReference type="EMBL" id="KL403283">
    <property type="protein sequence ID" value="KEH15778.1"/>
    <property type="molecule type" value="Genomic_DNA"/>
</dbReference>
<dbReference type="AlphaFoldDB" id="A0A072TFL1"/>
<evidence type="ECO:0000313" key="1">
    <source>
        <dbReference type="EMBL" id="KEH15778.1"/>
    </source>
</evidence>